<proteinExistence type="predicted"/>
<dbReference type="SUPFAM" id="SSF53254">
    <property type="entry name" value="Phosphoglycerate mutase-like"/>
    <property type="match status" value="1"/>
</dbReference>
<dbReference type="InterPro" id="IPR029033">
    <property type="entry name" value="His_PPase_superfam"/>
</dbReference>
<keyword evidence="3" id="KW-1185">Reference proteome</keyword>
<reference evidence="2 3" key="1">
    <citation type="submission" date="2024-03" db="EMBL/GenBank/DDBJ databases">
        <title>Genome-scale model development and genomic sequencing of the oleaginous clade Lipomyces.</title>
        <authorList>
            <consortium name="Lawrence Berkeley National Laboratory"/>
            <person name="Czajka J.J."/>
            <person name="Han Y."/>
            <person name="Kim J."/>
            <person name="Mondo S.J."/>
            <person name="Hofstad B.A."/>
            <person name="Robles A."/>
            <person name="Haridas S."/>
            <person name="Riley R."/>
            <person name="LaButti K."/>
            <person name="Pangilinan J."/>
            <person name="Andreopoulos W."/>
            <person name="Lipzen A."/>
            <person name="Yan J."/>
            <person name="Wang M."/>
            <person name="Ng V."/>
            <person name="Grigoriev I.V."/>
            <person name="Spatafora J.W."/>
            <person name="Magnuson J.K."/>
            <person name="Baker S.E."/>
            <person name="Pomraning K.R."/>
        </authorList>
    </citation>
    <scope>NUCLEOTIDE SEQUENCE [LARGE SCALE GENOMIC DNA]</scope>
    <source>
        <strain evidence="2 3">Phaff 52-87</strain>
    </source>
</reference>
<dbReference type="RefSeq" id="XP_064765774.1">
    <property type="nucleotide sequence ID" value="XM_064915536.1"/>
</dbReference>
<dbReference type="EMBL" id="JBBJBU010000015">
    <property type="protein sequence ID" value="KAK7202741.1"/>
    <property type="molecule type" value="Genomic_DNA"/>
</dbReference>
<accession>A0ABR1EYS4</accession>
<keyword evidence="1" id="KW-0378">Hydrolase</keyword>
<protein>
    <submittedName>
        <fullName evidence="2">Histidine phosphatase superfamily</fullName>
    </submittedName>
</protein>
<sequence length="220" mass="23934">MLLFLVRHAESTDNYRRLYSGSGRDVDLTVHGAQQAQALGARLKKDRTPASRIIVSTMKRTRATAAPIVDAWPDAEVVYSDLIVERHFGGAEGRSVFGLDRELLQDAETSSALTRRVEEFYQTMLLPLLVEDAGDVVVVSHGATTAQLLAVIFADLHARVAAPPMLANSSYHVLDIDGTNRKLRGAEFNVESHLSGVSTARAAGGVSNANQSRLDSFFKK</sequence>
<dbReference type="Proteomes" id="UP001498771">
    <property type="component" value="Unassembled WGS sequence"/>
</dbReference>
<dbReference type="SMART" id="SM00855">
    <property type="entry name" value="PGAM"/>
    <property type="match status" value="1"/>
</dbReference>
<evidence type="ECO:0000313" key="3">
    <source>
        <dbReference type="Proteomes" id="UP001498771"/>
    </source>
</evidence>
<name>A0ABR1EYS4_9ASCO</name>
<evidence type="ECO:0000313" key="2">
    <source>
        <dbReference type="EMBL" id="KAK7202741.1"/>
    </source>
</evidence>
<dbReference type="GeneID" id="90041048"/>
<dbReference type="CDD" id="cd07067">
    <property type="entry name" value="HP_PGM_like"/>
    <property type="match status" value="1"/>
</dbReference>
<dbReference type="PANTHER" id="PTHR46517">
    <property type="entry name" value="FRUCTOSE-2,6-BISPHOSPHATASE TIGAR"/>
    <property type="match status" value="1"/>
</dbReference>
<dbReference type="PANTHER" id="PTHR46517:SF1">
    <property type="entry name" value="FRUCTOSE-2,6-BISPHOSPHATASE TIGAR"/>
    <property type="match status" value="1"/>
</dbReference>
<dbReference type="Gene3D" id="3.40.50.1240">
    <property type="entry name" value="Phosphoglycerate mutase-like"/>
    <property type="match status" value="1"/>
</dbReference>
<dbReference type="Pfam" id="PF00300">
    <property type="entry name" value="His_Phos_1"/>
    <property type="match status" value="1"/>
</dbReference>
<gene>
    <name evidence="2" type="ORF">BZA70DRAFT_91861</name>
</gene>
<dbReference type="InterPro" id="IPR051695">
    <property type="entry name" value="Phosphoglycerate_Mutase"/>
</dbReference>
<comment type="caution">
    <text evidence="2">The sequence shown here is derived from an EMBL/GenBank/DDBJ whole genome shotgun (WGS) entry which is preliminary data.</text>
</comment>
<dbReference type="InterPro" id="IPR013078">
    <property type="entry name" value="His_Pase_superF_clade-1"/>
</dbReference>
<evidence type="ECO:0000256" key="1">
    <source>
        <dbReference type="ARBA" id="ARBA00022801"/>
    </source>
</evidence>
<organism evidence="2 3">
    <name type="scientific">Myxozyma melibiosi</name>
    <dbReference type="NCBI Taxonomy" id="54550"/>
    <lineage>
        <taxon>Eukaryota</taxon>
        <taxon>Fungi</taxon>
        <taxon>Dikarya</taxon>
        <taxon>Ascomycota</taxon>
        <taxon>Saccharomycotina</taxon>
        <taxon>Lipomycetes</taxon>
        <taxon>Lipomycetales</taxon>
        <taxon>Lipomycetaceae</taxon>
        <taxon>Myxozyma</taxon>
    </lineage>
</organism>